<dbReference type="EMBL" id="JACGCM010002535">
    <property type="protein sequence ID" value="KAF6139006.1"/>
    <property type="molecule type" value="Genomic_DNA"/>
</dbReference>
<accession>A0A7J7L8P0</accession>
<dbReference type="Proteomes" id="UP000541444">
    <property type="component" value="Unassembled WGS sequence"/>
</dbReference>
<evidence type="ECO:0000313" key="1">
    <source>
        <dbReference type="EMBL" id="KAF6139006.1"/>
    </source>
</evidence>
<sequence length="109" mass="12774">MFPSFSQLLYHDSSFTPKPLQIGTKICTVLHFPSQFLHPSQILTHTFHFCTKFPFSPTSLHVKRKNPWISNPYLLFLVSSPLFTTHSFHFNLFSISRGKKNKPLFQKNY</sequence>
<organism evidence="1 2">
    <name type="scientific">Kingdonia uniflora</name>
    <dbReference type="NCBI Taxonomy" id="39325"/>
    <lineage>
        <taxon>Eukaryota</taxon>
        <taxon>Viridiplantae</taxon>
        <taxon>Streptophyta</taxon>
        <taxon>Embryophyta</taxon>
        <taxon>Tracheophyta</taxon>
        <taxon>Spermatophyta</taxon>
        <taxon>Magnoliopsida</taxon>
        <taxon>Ranunculales</taxon>
        <taxon>Circaeasteraceae</taxon>
        <taxon>Kingdonia</taxon>
    </lineage>
</organism>
<protein>
    <submittedName>
        <fullName evidence="1">Uncharacterized protein</fullName>
    </submittedName>
</protein>
<name>A0A7J7L8P0_9MAGN</name>
<reference evidence="1 2" key="1">
    <citation type="journal article" date="2020" name="IScience">
        <title>Genome Sequencing of the Endangered Kingdonia uniflora (Circaeasteraceae, Ranunculales) Reveals Potential Mechanisms of Evolutionary Specialization.</title>
        <authorList>
            <person name="Sun Y."/>
            <person name="Deng T."/>
            <person name="Zhang A."/>
            <person name="Moore M.J."/>
            <person name="Landis J.B."/>
            <person name="Lin N."/>
            <person name="Zhang H."/>
            <person name="Zhang X."/>
            <person name="Huang J."/>
            <person name="Zhang X."/>
            <person name="Sun H."/>
            <person name="Wang H."/>
        </authorList>
    </citation>
    <scope>NUCLEOTIDE SEQUENCE [LARGE SCALE GENOMIC DNA]</scope>
    <source>
        <strain evidence="1">TB1705</strain>
        <tissue evidence="1">Leaf</tissue>
    </source>
</reference>
<evidence type="ECO:0000313" key="2">
    <source>
        <dbReference type="Proteomes" id="UP000541444"/>
    </source>
</evidence>
<gene>
    <name evidence="1" type="ORF">GIB67_010732</name>
</gene>
<proteinExistence type="predicted"/>
<keyword evidence="2" id="KW-1185">Reference proteome</keyword>
<dbReference type="AlphaFoldDB" id="A0A7J7L8P0"/>
<comment type="caution">
    <text evidence="1">The sequence shown here is derived from an EMBL/GenBank/DDBJ whole genome shotgun (WGS) entry which is preliminary data.</text>
</comment>